<feature type="signal peptide" evidence="1">
    <location>
        <begin position="1"/>
        <end position="30"/>
    </location>
</feature>
<comment type="caution">
    <text evidence="2">The sequence shown here is derived from an EMBL/GenBank/DDBJ whole genome shotgun (WGS) entry which is preliminary data.</text>
</comment>
<sequence length="146" mass="16155">MLKNKIKKVLGTTLLAGAIVAVGSGAITHADTKDTHWNFAFDAGWDGKGNHSDYTGYRTKYNDSSVYKKIQWTNNGGESYSAWIEMGHNGEIVSKAKRYTSDAYGVYKIPNNAYELYGKRDVTIRATLGGNFTSCRVEGVWSPDSR</sequence>
<dbReference type="Proteomes" id="UP000220621">
    <property type="component" value="Unassembled WGS sequence"/>
</dbReference>
<organism evidence="2 3">
    <name type="scientific">Bacillus wiedmannii</name>
    <dbReference type="NCBI Taxonomy" id="1890302"/>
    <lineage>
        <taxon>Bacteria</taxon>
        <taxon>Bacillati</taxon>
        <taxon>Bacillota</taxon>
        <taxon>Bacilli</taxon>
        <taxon>Bacillales</taxon>
        <taxon>Bacillaceae</taxon>
        <taxon>Bacillus</taxon>
        <taxon>Bacillus cereus group</taxon>
    </lineage>
</organism>
<dbReference type="RefSeq" id="WP_098102596.1">
    <property type="nucleotide sequence ID" value="NZ_NUDL01000041.1"/>
</dbReference>
<accession>A0A2B5X813</accession>
<feature type="chain" id="PRO_5038836312" evidence="1">
    <location>
        <begin position="31"/>
        <end position="146"/>
    </location>
</feature>
<reference evidence="2 3" key="1">
    <citation type="submission" date="2017-09" db="EMBL/GenBank/DDBJ databases">
        <title>Large-scale bioinformatics analysis of Bacillus genomes uncovers conserved roles of natural products in bacterial physiology.</title>
        <authorList>
            <consortium name="Agbiome Team Llc"/>
            <person name="Bleich R.M."/>
            <person name="Grubbs K.J."/>
            <person name="Santa Maria K.C."/>
            <person name="Allen S.E."/>
            <person name="Farag S."/>
            <person name="Shank E.A."/>
            <person name="Bowers A."/>
        </authorList>
    </citation>
    <scope>NUCLEOTIDE SEQUENCE [LARGE SCALE GENOMIC DNA]</scope>
    <source>
        <strain evidence="2 3">AFS010764</strain>
    </source>
</reference>
<dbReference type="EMBL" id="NUDL01000041">
    <property type="protein sequence ID" value="PEM55455.1"/>
    <property type="molecule type" value="Genomic_DNA"/>
</dbReference>
<name>A0A2B5X813_9BACI</name>
<gene>
    <name evidence="2" type="ORF">CN611_14385</name>
</gene>
<evidence type="ECO:0000313" key="2">
    <source>
        <dbReference type="EMBL" id="PEM55455.1"/>
    </source>
</evidence>
<evidence type="ECO:0000256" key="1">
    <source>
        <dbReference type="SAM" id="SignalP"/>
    </source>
</evidence>
<keyword evidence="1" id="KW-0732">Signal</keyword>
<evidence type="ECO:0000313" key="3">
    <source>
        <dbReference type="Proteomes" id="UP000220621"/>
    </source>
</evidence>
<dbReference type="AlphaFoldDB" id="A0A2B5X813"/>
<protein>
    <submittedName>
        <fullName evidence="2">Uncharacterized protein</fullName>
    </submittedName>
</protein>
<proteinExistence type="predicted"/>